<evidence type="ECO:0000313" key="3">
    <source>
        <dbReference type="EMBL" id="WUQ14971.1"/>
    </source>
</evidence>
<protein>
    <recommendedName>
        <fullName evidence="5">Serine/threonine protein kinase</fullName>
    </recommendedName>
</protein>
<feature type="signal peptide" evidence="2">
    <location>
        <begin position="1"/>
        <end position="17"/>
    </location>
</feature>
<feature type="transmembrane region" description="Helical" evidence="1">
    <location>
        <begin position="33"/>
        <end position="51"/>
    </location>
</feature>
<reference evidence="3" key="1">
    <citation type="submission" date="2022-10" db="EMBL/GenBank/DDBJ databases">
        <title>The complete genomes of actinobacterial strains from the NBC collection.</title>
        <authorList>
            <person name="Joergensen T.S."/>
            <person name="Alvarez Arevalo M."/>
            <person name="Sterndorff E.B."/>
            <person name="Faurdal D."/>
            <person name="Vuksanovic O."/>
            <person name="Mourched A.-S."/>
            <person name="Charusanti P."/>
            <person name="Shaw S."/>
            <person name="Blin K."/>
            <person name="Weber T."/>
        </authorList>
    </citation>
    <scope>NUCLEOTIDE SEQUENCE</scope>
    <source>
        <strain evidence="3">NBC_00248</strain>
    </source>
</reference>
<organism evidence="3 4">
    <name type="scientific">Streptomyces virginiae</name>
    <name type="common">Streptomyces cinnamonensis</name>
    <dbReference type="NCBI Taxonomy" id="1961"/>
    <lineage>
        <taxon>Bacteria</taxon>
        <taxon>Bacillati</taxon>
        <taxon>Actinomycetota</taxon>
        <taxon>Actinomycetes</taxon>
        <taxon>Kitasatosporales</taxon>
        <taxon>Streptomycetaceae</taxon>
        <taxon>Streptomyces</taxon>
    </lineage>
</organism>
<keyword evidence="1" id="KW-1133">Transmembrane helix</keyword>
<dbReference type="EMBL" id="CP108090">
    <property type="protein sequence ID" value="WUQ14971.1"/>
    <property type="molecule type" value="Genomic_DNA"/>
</dbReference>
<gene>
    <name evidence="3" type="ORF">OG517_28150</name>
</gene>
<dbReference type="Proteomes" id="UP001432039">
    <property type="component" value="Chromosome"/>
</dbReference>
<keyword evidence="4" id="KW-1185">Reference proteome</keyword>
<evidence type="ECO:0000313" key="4">
    <source>
        <dbReference type="Proteomes" id="UP001432039"/>
    </source>
</evidence>
<keyword evidence="2" id="KW-0732">Signal</keyword>
<feature type="transmembrane region" description="Helical" evidence="1">
    <location>
        <begin position="84"/>
        <end position="103"/>
    </location>
</feature>
<keyword evidence="1" id="KW-0812">Transmembrane</keyword>
<feature type="transmembrane region" description="Helical" evidence="1">
    <location>
        <begin position="124"/>
        <end position="143"/>
    </location>
</feature>
<sequence length="246" mass="25782">MAFGALAVGLAVGFALADPTSLRPDYTDASVPLGVLLIATIGAMVGFVIALTLRKPEAAWWAATSAMVAPAVLLTIASAGMGTWFPWCAVALCVPLIAMFVCLRHERPEPEDTDAGPARGARRASVVLSAVALVVSMFSGAGMEDIDYSGTWTNHEHGVTLTMSSSSGGRSSYTLTSETCSEEADWTLDHPQMSTSVQVWLLRDSGTTRCIPGPDSIRLRVVGGTVAKPVLSTNGPSGVSWVLTRQ</sequence>
<evidence type="ECO:0000256" key="1">
    <source>
        <dbReference type="SAM" id="Phobius"/>
    </source>
</evidence>
<name>A0ABZ1THY9_STRVG</name>
<evidence type="ECO:0008006" key="5">
    <source>
        <dbReference type="Google" id="ProtNLM"/>
    </source>
</evidence>
<feature type="transmembrane region" description="Helical" evidence="1">
    <location>
        <begin position="58"/>
        <end position="78"/>
    </location>
</feature>
<proteinExistence type="predicted"/>
<keyword evidence="1" id="KW-0472">Membrane</keyword>
<evidence type="ECO:0000256" key="2">
    <source>
        <dbReference type="SAM" id="SignalP"/>
    </source>
</evidence>
<feature type="chain" id="PRO_5046174203" description="Serine/threonine protein kinase" evidence="2">
    <location>
        <begin position="18"/>
        <end position="246"/>
    </location>
</feature>
<accession>A0ABZ1THY9</accession>
<dbReference type="RefSeq" id="WP_328963601.1">
    <property type="nucleotide sequence ID" value="NZ_CP108090.1"/>
</dbReference>